<proteinExistence type="predicted"/>
<protein>
    <submittedName>
        <fullName evidence="1">Uncharacterized protein</fullName>
    </submittedName>
</protein>
<gene>
    <name evidence="1" type="ORF">M9H77_11850</name>
</gene>
<reference evidence="2" key="1">
    <citation type="journal article" date="2023" name="Nat. Plants">
        <title>Single-cell RNA sequencing provides a high-resolution roadmap for understanding the multicellular compartmentation of specialized metabolism.</title>
        <authorList>
            <person name="Sun S."/>
            <person name="Shen X."/>
            <person name="Li Y."/>
            <person name="Li Y."/>
            <person name="Wang S."/>
            <person name="Li R."/>
            <person name="Zhang H."/>
            <person name="Shen G."/>
            <person name="Guo B."/>
            <person name="Wei J."/>
            <person name="Xu J."/>
            <person name="St-Pierre B."/>
            <person name="Chen S."/>
            <person name="Sun C."/>
        </authorList>
    </citation>
    <scope>NUCLEOTIDE SEQUENCE [LARGE SCALE GENOMIC DNA]</scope>
</reference>
<keyword evidence="2" id="KW-1185">Reference proteome</keyword>
<organism evidence="1 2">
    <name type="scientific">Catharanthus roseus</name>
    <name type="common">Madagascar periwinkle</name>
    <name type="synonym">Vinca rosea</name>
    <dbReference type="NCBI Taxonomy" id="4058"/>
    <lineage>
        <taxon>Eukaryota</taxon>
        <taxon>Viridiplantae</taxon>
        <taxon>Streptophyta</taxon>
        <taxon>Embryophyta</taxon>
        <taxon>Tracheophyta</taxon>
        <taxon>Spermatophyta</taxon>
        <taxon>Magnoliopsida</taxon>
        <taxon>eudicotyledons</taxon>
        <taxon>Gunneridae</taxon>
        <taxon>Pentapetalae</taxon>
        <taxon>asterids</taxon>
        <taxon>lamiids</taxon>
        <taxon>Gentianales</taxon>
        <taxon>Apocynaceae</taxon>
        <taxon>Rauvolfioideae</taxon>
        <taxon>Vinceae</taxon>
        <taxon>Catharanthinae</taxon>
        <taxon>Catharanthus</taxon>
    </lineage>
</organism>
<comment type="caution">
    <text evidence="1">The sequence shown here is derived from an EMBL/GenBank/DDBJ whole genome shotgun (WGS) entry which is preliminary data.</text>
</comment>
<name>A0ACC0BFT9_CATRO</name>
<dbReference type="Proteomes" id="UP001060085">
    <property type="component" value="Linkage Group LG03"/>
</dbReference>
<accession>A0ACC0BFT9</accession>
<evidence type="ECO:0000313" key="2">
    <source>
        <dbReference type="Proteomes" id="UP001060085"/>
    </source>
</evidence>
<evidence type="ECO:0000313" key="1">
    <source>
        <dbReference type="EMBL" id="KAI5671486.1"/>
    </source>
</evidence>
<dbReference type="EMBL" id="CM044703">
    <property type="protein sequence ID" value="KAI5671486.1"/>
    <property type="molecule type" value="Genomic_DNA"/>
</dbReference>
<sequence>MKPVNGIKIVFKFLCILTFLPSWSTSLNSDGLSLLALKAAITTDPMQALISWRDSDSTPCNWDGITCDRTHHRVTSISLSNKGLTGYIPSELGALSSLTSLSLSFNNFSKTIPPHLFNATSLSFLELSHNSLSGPLPHQLTSLKNLIHLDLSSNQLNGSLPDALSNLTHLSGTLNLSCNSFSGEIPTSFGQFPVILSLDLRHNNLSGKIPQVGSLLNQGPTAFTGNPYLCGFPLETLCTTQPEAENPRVLTNPQKPEFSSDGPSERQKTSSVSVTASLISGVSVVIGVVFVSVWVLRKRWKLEEAKAGRTDKVENEVAASEERQKGKFVVLDEGFALELEDLLRASAYVVGKSRSGIVYKVVAGSGGRSFAVGGPTVVAVRRLSDGDATWKFKEFEAEVETIGRIQHPNVVRLRAYYYASDEKLLISDFICNGSLHNALHGGPANMLPPLTWAARLKIAQGAARGLMYIHECSPRKYIHGNIKTSKILLDDDLQPYLSGFGLNRLVSSSSKPANAAFRRQNSNQIIMSPKGSSSSATMYIAPEARIAVSKFTQKCDVYSFGIVLLEILTGRLPDFGVDNEGKGLESHVRKVFREERPLSEVIDPALLHEVHAKKQVVAAFHMALNCTELDPEIRPRMRMVSESLDRIKLQ</sequence>